<dbReference type="Proteomes" id="UP000753908">
    <property type="component" value="Unassembled WGS sequence"/>
</dbReference>
<evidence type="ECO:0000313" key="1">
    <source>
        <dbReference type="EMBL" id="MBW4548228.1"/>
    </source>
</evidence>
<reference evidence="1" key="2">
    <citation type="journal article" date="2022" name="Microbiol. Resour. Announc.">
        <title>Metagenome Sequencing to Explore Phylogenomics of Terrestrial Cyanobacteria.</title>
        <authorList>
            <person name="Ward R.D."/>
            <person name="Stajich J.E."/>
            <person name="Johansen J.R."/>
            <person name="Huntemann M."/>
            <person name="Clum A."/>
            <person name="Foster B."/>
            <person name="Foster B."/>
            <person name="Roux S."/>
            <person name="Palaniappan K."/>
            <person name="Varghese N."/>
            <person name="Mukherjee S."/>
            <person name="Reddy T.B.K."/>
            <person name="Daum C."/>
            <person name="Copeland A."/>
            <person name="Chen I.A."/>
            <person name="Ivanova N.N."/>
            <person name="Kyrpides N.C."/>
            <person name="Shapiro N."/>
            <person name="Eloe-Fadrosh E.A."/>
            <person name="Pietrasiak N."/>
        </authorList>
    </citation>
    <scope>NUCLEOTIDE SEQUENCE</scope>
    <source>
        <strain evidence="1">CPER-KK1</strain>
    </source>
</reference>
<organism evidence="1 2">
    <name type="scientific">Symplocastrum torsivum CPER-KK1</name>
    <dbReference type="NCBI Taxonomy" id="450513"/>
    <lineage>
        <taxon>Bacteria</taxon>
        <taxon>Bacillati</taxon>
        <taxon>Cyanobacteriota</taxon>
        <taxon>Cyanophyceae</taxon>
        <taxon>Oscillatoriophycideae</taxon>
        <taxon>Oscillatoriales</taxon>
        <taxon>Microcoleaceae</taxon>
        <taxon>Symplocastrum</taxon>
    </lineage>
</organism>
<accession>A0A951PT14</accession>
<evidence type="ECO:0000313" key="2">
    <source>
        <dbReference type="Proteomes" id="UP000753908"/>
    </source>
</evidence>
<sequence length="68" mass="7457">MLKNVYQLGKLTPYQGYSICDNEALPPCGGSPKVTEAVYGRDGLTPRFANASVMDGRNHSVFLGERYC</sequence>
<name>A0A951PT14_9CYAN</name>
<gene>
    <name evidence="1" type="ORF">KME25_27865</name>
</gene>
<comment type="caution">
    <text evidence="1">The sequence shown here is derived from an EMBL/GenBank/DDBJ whole genome shotgun (WGS) entry which is preliminary data.</text>
</comment>
<dbReference type="AlphaFoldDB" id="A0A951PT14"/>
<dbReference type="EMBL" id="JAHHIF010000057">
    <property type="protein sequence ID" value="MBW4548228.1"/>
    <property type="molecule type" value="Genomic_DNA"/>
</dbReference>
<protein>
    <submittedName>
        <fullName evidence="1">Uncharacterized protein</fullName>
    </submittedName>
</protein>
<proteinExistence type="predicted"/>
<reference evidence="1" key="1">
    <citation type="submission" date="2021-05" db="EMBL/GenBank/DDBJ databases">
        <authorList>
            <person name="Pietrasiak N."/>
            <person name="Ward R."/>
            <person name="Stajich J.E."/>
            <person name="Kurbessoian T."/>
        </authorList>
    </citation>
    <scope>NUCLEOTIDE SEQUENCE</scope>
    <source>
        <strain evidence="1">CPER-KK1</strain>
    </source>
</reference>